<comment type="similarity">
    <text evidence="1 12">Belongs to the FliP/MopC/SpaP family.</text>
</comment>
<feature type="transmembrane region" description="Helical" evidence="12">
    <location>
        <begin position="91"/>
        <end position="110"/>
    </location>
</feature>
<feature type="transmembrane region" description="Helical" evidence="12">
    <location>
        <begin position="58"/>
        <end position="79"/>
    </location>
</feature>
<sequence>MHRSFISLLLLLLALFGITQTAWAETGLPAFTSTPAPGGGQTYSLSIQTLLMLTSLSFLPAVLLMMTGFTRIIIVLSLLRSAIGTPASPPNQVLIGLALFLTFFVMSPVFDKIYTDAYLPYSENKLDFVQAVEKGSVPLKTFMLRQTRETDLALFVRISNSEPLQSADQVPLRILVPAYVTSELKTAFQIGFVVFIPFLIIDMVVASVLMSMGMMMVSPAIISLPFKIMLFVLADGWNLLIGSLAQSFYT</sequence>
<keyword evidence="5 12" id="KW-0812">Transmembrane</keyword>
<feature type="signal peptide" evidence="13">
    <location>
        <begin position="1"/>
        <end position="24"/>
    </location>
</feature>
<evidence type="ECO:0000256" key="2">
    <source>
        <dbReference type="ARBA" id="ARBA00021714"/>
    </source>
</evidence>
<gene>
    <name evidence="12 14" type="primary">fliP</name>
    <name evidence="14" type="ORF">FGKAn22_04620</name>
</gene>
<dbReference type="PANTHER" id="PTHR30587:SF0">
    <property type="entry name" value="FLAGELLAR BIOSYNTHETIC PROTEIN FLIP"/>
    <property type="match status" value="1"/>
</dbReference>
<reference evidence="14 15" key="1">
    <citation type="submission" date="2019-03" db="EMBL/GenBank/DDBJ databases">
        <title>Complete genome sequence of Ferrigenium kumadai strain An22, a microaerophilic iron-oxidizing bacterium isolated from a paddy field soil.</title>
        <authorList>
            <person name="Watanabe T."/>
            <person name="Asakawa S."/>
        </authorList>
    </citation>
    <scope>NUCLEOTIDE SEQUENCE [LARGE SCALE GENOMIC DNA]</scope>
    <source>
        <strain evidence="14 15">An22</strain>
    </source>
</reference>
<dbReference type="PANTHER" id="PTHR30587">
    <property type="entry name" value="FLAGELLAR BIOSYNTHETIC PROTEIN FLIP"/>
    <property type="match status" value="1"/>
</dbReference>
<name>A0AAN1SZX6_9PROT</name>
<comment type="subcellular location">
    <subcellularLocation>
        <location evidence="12">Cell membrane</location>
        <topology evidence="12">Multi-pass membrane protein</topology>
    </subcellularLocation>
    <subcellularLocation>
        <location evidence="12">Bacterial flagellum basal body</location>
    </subcellularLocation>
</comment>
<dbReference type="PROSITE" id="PS01061">
    <property type="entry name" value="FLIP_2"/>
    <property type="match status" value="1"/>
</dbReference>
<dbReference type="GO" id="GO:0009425">
    <property type="term" value="C:bacterial-type flagellum basal body"/>
    <property type="evidence" value="ECO:0007669"/>
    <property type="project" value="UniProtKB-SubCell"/>
</dbReference>
<dbReference type="GO" id="GO:0009306">
    <property type="term" value="P:protein secretion"/>
    <property type="evidence" value="ECO:0007669"/>
    <property type="project" value="UniProtKB-UniRule"/>
</dbReference>
<keyword evidence="14" id="KW-0282">Flagellum</keyword>
<keyword evidence="7 12" id="KW-0653">Protein transport</keyword>
<dbReference type="PRINTS" id="PR01302">
    <property type="entry name" value="TYPE3IMPPROT"/>
</dbReference>
<dbReference type="KEGG" id="fku:FGKAn22_04620"/>
<keyword evidence="8 12" id="KW-1133">Transmembrane helix</keyword>
<keyword evidence="9 12" id="KW-0472">Membrane</keyword>
<dbReference type="GO" id="GO:0044781">
    <property type="term" value="P:bacterial-type flagellum organization"/>
    <property type="evidence" value="ECO:0007669"/>
    <property type="project" value="UniProtKB-UniRule"/>
</dbReference>
<comment type="function">
    <text evidence="12">Plays a role in the flagellum-specific transport system.</text>
</comment>
<evidence type="ECO:0000256" key="5">
    <source>
        <dbReference type="ARBA" id="ARBA00022692"/>
    </source>
</evidence>
<dbReference type="NCBIfam" id="NF009438">
    <property type="entry name" value="PRK12797.1"/>
    <property type="match status" value="1"/>
</dbReference>
<evidence type="ECO:0000256" key="13">
    <source>
        <dbReference type="SAM" id="SignalP"/>
    </source>
</evidence>
<dbReference type="NCBIfam" id="TIGR01103">
    <property type="entry name" value="fliP"/>
    <property type="match status" value="1"/>
</dbReference>
<organism evidence="14 15">
    <name type="scientific">Ferrigenium kumadai</name>
    <dbReference type="NCBI Taxonomy" id="1682490"/>
    <lineage>
        <taxon>Bacteria</taxon>
        <taxon>Pseudomonadati</taxon>
        <taxon>Pseudomonadota</taxon>
        <taxon>Betaproteobacteria</taxon>
        <taxon>Nitrosomonadales</taxon>
        <taxon>Gallionellaceae</taxon>
        <taxon>Ferrigenium</taxon>
    </lineage>
</organism>
<dbReference type="AlphaFoldDB" id="A0AAN1SZX6"/>
<keyword evidence="10" id="KW-0975">Bacterial flagellum</keyword>
<dbReference type="InterPro" id="IPR005837">
    <property type="entry name" value="FliP"/>
</dbReference>
<feature type="chain" id="PRO_5042930727" description="Flagellar biosynthetic protein FliP" evidence="13">
    <location>
        <begin position="25"/>
        <end position="250"/>
    </location>
</feature>
<dbReference type="GO" id="GO:0005886">
    <property type="term" value="C:plasma membrane"/>
    <property type="evidence" value="ECO:0007669"/>
    <property type="project" value="UniProtKB-SubCell"/>
</dbReference>
<dbReference type="EMBL" id="AP019536">
    <property type="protein sequence ID" value="BBI98769.1"/>
    <property type="molecule type" value="Genomic_DNA"/>
</dbReference>
<keyword evidence="4 12" id="KW-1003">Cell membrane</keyword>
<keyword evidence="11 12" id="KW-1006">Bacterial flagellum protein export</keyword>
<accession>A0AAN1SZX6</accession>
<feature type="transmembrane region" description="Helical" evidence="12">
    <location>
        <begin position="187"/>
        <end position="209"/>
    </location>
</feature>
<evidence type="ECO:0000256" key="10">
    <source>
        <dbReference type="ARBA" id="ARBA00023143"/>
    </source>
</evidence>
<evidence type="ECO:0000256" key="6">
    <source>
        <dbReference type="ARBA" id="ARBA00022795"/>
    </source>
</evidence>
<dbReference type="PROSITE" id="PS01060">
    <property type="entry name" value="FLIP_1"/>
    <property type="match status" value="1"/>
</dbReference>
<proteinExistence type="inferred from homology"/>
<evidence type="ECO:0000256" key="11">
    <source>
        <dbReference type="ARBA" id="ARBA00023225"/>
    </source>
</evidence>
<keyword evidence="14" id="KW-0969">Cilium</keyword>
<evidence type="ECO:0000256" key="9">
    <source>
        <dbReference type="ARBA" id="ARBA00023136"/>
    </source>
</evidence>
<protein>
    <recommendedName>
        <fullName evidence="2 12">Flagellar biosynthetic protein FliP</fullName>
    </recommendedName>
</protein>
<evidence type="ECO:0000256" key="1">
    <source>
        <dbReference type="ARBA" id="ARBA00006257"/>
    </source>
</evidence>
<evidence type="ECO:0000256" key="3">
    <source>
        <dbReference type="ARBA" id="ARBA00022448"/>
    </source>
</evidence>
<feature type="transmembrane region" description="Helical" evidence="12">
    <location>
        <begin position="230"/>
        <end position="249"/>
    </location>
</feature>
<keyword evidence="15" id="KW-1185">Reference proteome</keyword>
<evidence type="ECO:0000256" key="8">
    <source>
        <dbReference type="ARBA" id="ARBA00022989"/>
    </source>
</evidence>
<keyword evidence="14" id="KW-0966">Cell projection</keyword>
<keyword evidence="6 12" id="KW-1005">Bacterial flagellum biogenesis</keyword>
<dbReference type="Proteomes" id="UP001319121">
    <property type="component" value="Chromosome"/>
</dbReference>
<evidence type="ECO:0000313" key="14">
    <source>
        <dbReference type="EMBL" id="BBI98769.1"/>
    </source>
</evidence>
<dbReference type="InterPro" id="IPR005838">
    <property type="entry name" value="T3SS_IM_P"/>
</dbReference>
<dbReference type="PRINTS" id="PR00951">
    <property type="entry name" value="FLGBIOSNFLIP"/>
</dbReference>
<evidence type="ECO:0000313" key="15">
    <source>
        <dbReference type="Proteomes" id="UP001319121"/>
    </source>
</evidence>
<evidence type="ECO:0000256" key="12">
    <source>
        <dbReference type="RuleBase" id="RU362069"/>
    </source>
</evidence>
<keyword evidence="13" id="KW-0732">Signal</keyword>
<dbReference type="Pfam" id="PF00813">
    <property type="entry name" value="FliP"/>
    <property type="match status" value="1"/>
</dbReference>
<evidence type="ECO:0000256" key="4">
    <source>
        <dbReference type="ARBA" id="ARBA00022475"/>
    </source>
</evidence>
<dbReference type="RefSeq" id="WP_212786383.1">
    <property type="nucleotide sequence ID" value="NZ_AP019536.1"/>
</dbReference>
<keyword evidence="3 12" id="KW-0813">Transport</keyword>
<evidence type="ECO:0000256" key="7">
    <source>
        <dbReference type="ARBA" id="ARBA00022927"/>
    </source>
</evidence>